<keyword evidence="4 9" id="KW-0812">Transmembrane</keyword>
<dbReference type="PROSITE" id="PS50893">
    <property type="entry name" value="ABC_TRANSPORTER_2"/>
    <property type="match status" value="1"/>
</dbReference>
<dbReference type="InterPro" id="IPR050352">
    <property type="entry name" value="ABCG_transporters"/>
</dbReference>
<dbReference type="Proteomes" id="UP000695007">
    <property type="component" value="Unplaced"/>
</dbReference>
<evidence type="ECO:0000256" key="2">
    <source>
        <dbReference type="ARBA" id="ARBA00005814"/>
    </source>
</evidence>
<evidence type="ECO:0000256" key="7">
    <source>
        <dbReference type="ARBA" id="ARBA00022989"/>
    </source>
</evidence>
<keyword evidence="3" id="KW-0813">Transport</keyword>
<name>A0AAJ7E2T8_9HYME</name>
<dbReference type="InterPro" id="IPR027417">
    <property type="entry name" value="P-loop_NTPase"/>
</dbReference>
<reference evidence="12" key="1">
    <citation type="submission" date="2025-08" db="UniProtKB">
        <authorList>
            <consortium name="RefSeq"/>
        </authorList>
    </citation>
    <scope>IDENTIFICATION</scope>
</reference>
<dbReference type="GO" id="GO:0140359">
    <property type="term" value="F:ABC-type transporter activity"/>
    <property type="evidence" value="ECO:0007669"/>
    <property type="project" value="InterPro"/>
</dbReference>
<dbReference type="PANTHER" id="PTHR48041">
    <property type="entry name" value="ABC TRANSPORTER G FAMILY MEMBER 28"/>
    <property type="match status" value="1"/>
</dbReference>
<dbReference type="AlphaFoldDB" id="A0AAJ7E2T8"/>
<dbReference type="RefSeq" id="XP_011505782.1">
    <property type="nucleotide sequence ID" value="XM_011507480.1"/>
</dbReference>
<evidence type="ECO:0000256" key="6">
    <source>
        <dbReference type="ARBA" id="ARBA00022840"/>
    </source>
</evidence>
<evidence type="ECO:0000256" key="5">
    <source>
        <dbReference type="ARBA" id="ARBA00022741"/>
    </source>
</evidence>
<dbReference type="GO" id="GO:0005886">
    <property type="term" value="C:plasma membrane"/>
    <property type="evidence" value="ECO:0007669"/>
    <property type="project" value="TreeGrafter"/>
</dbReference>
<feature type="transmembrane region" description="Helical" evidence="9">
    <location>
        <begin position="362"/>
        <end position="383"/>
    </location>
</feature>
<evidence type="ECO:0000256" key="1">
    <source>
        <dbReference type="ARBA" id="ARBA00004141"/>
    </source>
</evidence>
<dbReference type="Pfam" id="PF00005">
    <property type="entry name" value="ABC_tran"/>
    <property type="match status" value="1"/>
</dbReference>
<keyword evidence="11" id="KW-1185">Reference proteome</keyword>
<evidence type="ECO:0000256" key="3">
    <source>
        <dbReference type="ARBA" id="ARBA00022448"/>
    </source>
</evidence>
<keyword evidence="5" id="KW-0547">Nucleotide-binding</keyword>
<evidence type="ECO:0000256" key="4">
    <source>
        <dbReference type="ARBA" id="ARBA00022692"/>
    </source>
</evidence>
<keyword evidence="6" id="KW-0067">ATP-binding</keyword>
<accession>A0AAJ7E2T8</accession>
<evidence type="ECO:0000313" key="11">
    <source>
        <dbReference type="Proteomes" id="UP000695007"/>
    </source>
</evidence>
<dbReference type="KEGG" id="csol:105368469"/>
<evidence type="ECO:0000256" key="8">
    <source>
        <dbReference type="ARBA" id="ARBA00023136"/>
    </source>
</evidence>
<dbReference type="CTD" id="37724"/>
<dbReference type="GO" id="GO:0005524">
    <property type="term" value="F:ATP binding"/>
    <property type="evidence" value="ECO:0007669"/>
    <property type="project" value="UniProtKB-KW"/>
</dbReference>
<feature type="transmembrane region" description="Helical" evidence="9">
    <location>
        <begin position="395"/>
        <end position="418"/>
    </location>
</feature>
<evidence type="ECO:0000313" key="12">
    <source>
        <dbReference type="RefSeq" id="XP_011505782.1"/>
    </source>
</evidence>
<proteinExistence type="inferred from homology"/>
<dbReference type="PANTHER" id="PTHR48041:SF116">
    <property type="entry name" value="PROTEIN BROWN"/>
    <property type="match status" value="1"/>
</dbReference>
<feature type="transmembrane region" description="Helical" evidence="9">
    <location>
        <begin position="589"/>
        <end position="611"/>
    </location>
</feature>
<dbReference type="Pfam" id="PF01061">
    <property type="entry name" value="ABC2_membrane"/>
    <property type="match status" value="1"/>
</dbReference>
<comment type="subcellular location">
    <subcellularLocation>
        <location evidence="1">Membrane</location>
        <topology evidence="1">Multi-pass membrane protein</topology>
    </subcellularLocation>
</comment>
<evidence type="ECO:0000259" key="10">
    <source>
        <dbReference type="PROSITE" id="PS50893"/>
    </source>
</evidence>
<dbReference type="InterPro" id="IPR003439">
    <property type="entry name" value="ABC_transporter-like_ATP-bd"/>
</dbReference>
<dbReference type="SMART" id="SM00382">
    <property type="entry name" value="AAA"/>
    <property type="match status" value="1"/>
</dbReference>
<dbReference type="InterPro" id="IPR013525">
    <property type="entry name" value="ABC2_TM"/>
</dbReference>
<dbReference type="SUPFAM" id="SSF52540">
    <property type="entry name" value="P-loop containing nucleoside triphosphate hydrolases"/>
    <property type="match status" value="1"/>
</dbReference>
<keyword evidence="8 9" id="KW-0472">Membrane</keyword>
<gene>
    <name evidence="12" type="primary">LOC105368469</name>
</gene>
<protein>
    <submittedName>
        <fullName evidence="12">Protein scarlet-like</fullName>
    </submittedName>
</protein>
<keyword evidence="7 9" id="KW-1133">Transmembrane helix</keyword>
<dbReference type="GO" id="GO:0016887">
    <property type="term" value="F:ATP hydrolysis activity"/>
    <property type="evidence" value="ECO:0007669"/>
    <property type="project" value="InterPro"/>
</dbReference>
<sequence>MATFVFTRNQNDVSISQLTKFCLPNEISLSWRNISYKVERRRGGNYLRDFFIGKQIEYVKLLNGVHGIVKSGTLMAIMGPSGAGKTSLLARISLRIKGTVCGEVLLNGKSADTETMSRISGFVPQQDITIESLTVQEHMEFMARMKMDREYQSPLRKQRISVLLTQLGLVKCCSTKLSQLSCGERKRISLAVELLNEPRIIFCDEPTTGLDSFAALTVIKTLRDLANRGCIVICSIHQPASGLLELFHEIIILSSGRLAFQGNTLEALRFLQSLNFECPTTFNIAEFLVKQLSINRERESENLKKVKWICDKFEESIYGQQLVKIISKSVTETLSANSQHKTQLHWLMWRIYIDYKRNLSSICFRFSLYMFIGILLSTPYIGIMKNIDQNGIQSIQGLMYLIITETIFTFNYSVFYTFSNELPLLLRDISNGLYNPAPYYLSKIIITIPGAIIQPLMFISIIYTIVGLNINDYNFFLFLLPVVLSAMSASAVGYLMSAIFKSITTASLFSVPIDFITLIFSGLFLQLGNLAPHIEWLKYTSHFYYGIEAISLTQWREVDKIDCPADPEEPCVSTGIMVLEKYGYKSDHYFIDCLGLIVIFSISHIIGFLAIRIRSNKQPIY</sequence>
<dbReference type="GeneID" id="105368469"/>
<feature type="transmembrane region" description="Helical" evidence="9">
    <location>
        <begin position="475"/>
        <end position="496"/>
    </location>
</feature>
<feature type="transmembrane region" description="Helical" evidence="9">
    <location>
        <begin position="439"/>
        <end position="463"/>
    </location>
</feature>
<dbReference type="InterPro" id="IPR003593">
    <property type="entry name" value="AAA+_ATPase"/>
</dbReference>
<feature type="domain" description="ABC transporter" evidence="10">
    <location>
        <begin position="47"/>
        <end position="280"/>
    </location>
</feature>
<feature type="transmembrane region" description="Helical" evidence="9">
    <location>
        <begin position="508"/>
        <end position="527"/>
    </location>
</feature>
<evidence type="ECO:0000256" key="9">
    <source>
        <dbReference type="SAM" id="Phobius"/>
    </source>
</evidence>
<comment type="similarity">
    <text evidence="2">Belongs to the ABC transporter superfamily. ABCG family. Eye pigment precursor importer (TC 3.A.1.204) subfamily.</text>
</comment>
<organism evidence="11 12">
    <name type="scientific">Ceratosolen solmsi marchali</name>
    <dbReference type="NCBI Taxonomy" id="326594"/>
    <lineage>
        <taxon>Eukaryota</taxon>
        <taxon>Metazoa</taxon>
        <taxon>Ecdysozoa</taxon>
        <taxon>Arthropoda</taxon>
        <taxon>Hexapoda</taxon>
        <taxon>Insecta</taxon>
        <taxon>Pterygota</taxon>
        <taxon>Neoptera</taxon>
        <taxon>Endopterygota</taxon>
        <taxon>Hymenoptera</taxon>
        <taxon>Apocrita</taxon>
        <taxon>Proctotrupomorpha</taxon>
        <taxon>Chalcidoidea</taxon>
        <taxon>Agaonidae</taxon>
        <taxon>Agaoninae</taxon>
        <taxon>Ceratosolen</taxon>
    </lineage>
</organism>
<dbReference type="Gene3D" id="3.40.50.300">
    <property type="entry name" value="P-loop containing nucleotide triphosphate hydrolases"/>
    <property type="match status" value="1"/>
</dbReference>